<dbReference type="Proteomes" id="UP000008396">
    <property type="component" value="Segment"/>
</dbReference>
<protein>
    <submittedName>
        <fullName evidence="1">Uncharacterized protein</fullName>
    </submittedName>
</protein>
<evidence type="ECO:0000313" key="2">
    <source>
        <dbReference type="Proteomes" id="UP000008396"/>
    </source>
</evidence>
<accession>G1EDL5</accession>
<name>G1EDL5_9CAUD</name>
<keyword evidence="2" id="KW-1185">Reference proteome</keyword>
<gene>
    <name evidence="1" type="primary">68</name>
    <name evidence="1" type="ORF">BENEDICT_68</name>
</gene>
<dbReference type="EMBL" id="JN083852">
    <property type="protein sequence ID" value="AEJ93449.1"/>
    <property type="molecule type" value="Genomic_DNA"/>
</dbReference>
<reference evidence="1 2" key="1">
    <citation type="journal article" date="2012" name="J. Virol.">
        <title>Complete Genome Sequences of 138 Mycobacteriophages.</title>
        <authorList>
            <consortium name="the Science Education Alliance Phage Hunters Advancing Genomics and Evolutionary Science Program"/>
            <consortium name="the KwaZulu-Natal Research Institute for Tuberculosis and HIV Mycobacterial Genetics Course Students"/>
            <consortium name="the Phage Hunters Integrating Research and Education Program"/>
            <person name="Hatfull G.F."/>
        </authorList>
    </citation>
    <scope>NUCLEOTIDE SEQUENCE [LARGE SCALE GENOMIC DNA]</scope>
</reference>
<sequence length="77" mass="8697">MTIQVVKAEELNGAQMDKTVEFDWWFPVSLVKARVSGALREVHHSCADSVTLWLSNSETGDKAEFTIPVQRKVDVYT</sequence>
<proteinExistence type="predicted"/>
<organism evidence="1 2">
    <name type="scientific">Mycobacterium phage Benedict</name>
    <dbReference type="NCBI Taxonomy" id="2902890"/>
    <lineage>
        <taxon>Viruses</taxon>
        <taxon>Duplodnaviria</taxon>
        <taxon>Heunggongvirae</taxon>
        <taxon>Uroviricota</taxon>
        <taxon>Caudoviricetes</taxon>
        <taxon>Benedictvirus</taxon>
        <taxon>Benedictvirus benedict</taxon>
    </lineage>
</organism>
<dbReference type="OrthoDB" id="27500at10239"/>
<dbReference type="GeneID" id="40234719"/>
<dbReference type="RefSeq" id="YP_009637971.1">
    <property type="nucleotide sequence ID" value="NC_042331.1"/>
</dbReference>
<evidence type="ECO:0000313" key="1">
    <source>
        <dbReference type="EMBL" id="AEJ93449.1"/>
    </source>
</evidence>